<accession>A0A2T1M077</accession>
<dbReference type="SUPFAM" id="SSF52009">
    <property type="entry name" value="Phosphohistidine domain"/>
    <property type="match status" value="1"/>
</dbReference>
<evidence type="ECO:0000313" key="13">
    <source>
        <dbReference type="EMBL" id="PSF38088.1"/>
    </source>
</evidence>
<dbReference type="GO" id="GO:0016301">
    <property type="term" value="F:kinase activity"/>
    <property type="evidence" value="ECO:0007669"/>
    <property type="project" value="UniProtKB-KW"/>
</dbReference>
<evidence type="ECO:0000256" key="9">
    <source>
        <dbReference type="ARBA" id="ARBA00023264"/>
    </source>
</evidence>
<dbReference type="InterPro" id="IPR003811">
    <property type="entry name" value="G3P_acylTferase_PlsY"/>
</dbReference>
<dbReference type="GO" id="GO:0005886">
    <property type="term" value="C:plasma membrane"/>
    <property type="evidence" value="ECO:0007669"/>
    <property type="project" value="InterPro"/>
</dbReference>
<dbReference type="InterPro" id="IPR008279">
    <property type="entry name" value="PEP-util_enz_mobile_dom"/>
</dbReference>
<dbReference type="SUPFAM" id="SSF56059">
    <property type="entry name" value="Glutathione synthetase ATP-binding domain-like"/>
    <property type="match status" value="1"/>
</dbReference>
<dbReference type="PANTHER" id="PTHR43615">
    <property type="entry name" value="PHOSPHOENOLPYRUVATE SYNTHASE-RELATED"/>
    <property type="match status" value="1"/>
</dbReference>
<keyword evidence="3" id="KW-0808">Transferase</keyword>
<dbReference type="SMART" id="SM01207">
    <property type="entry name" value="G3P_acyltransf"/>
    <property type="match status" value="1"/>
</dbReference>
<gene>
    <name evidence="13" type="ORF">C7H19_06345</name>
</gene>
<comment type="caution">
    <text evidence="13">The sequence shown here is derived from an EMBL/GenBank/DDBJ whole genome shotgun (WGS) entry which is preliminary data.</text>
</comment>
<evidence type="ECO:0000256" key="10">
    <source>
        <dbReference type="SAM" id="Phobius"/>
    </source>
</evidence>
<keyword evidence="1" id="KW-1003">Cell membrane</keyword>
<keyword evidence="6" id="KW-0443">Lipid metabolism</keyword>
<dbReference type="Proteomes" id="UP000239001">
    <property type="component" value="Unassembled WGS sequence"/>
</dbReference>
<evidence type="ECO:0000256" key="6">
    <source>
        <dbReference type="ARBA" id="ARBA00023098"/>
    </source>
</evidence>
<dbReference type="EMBL" id="PXOH01000005">
    <property type="protein sequence ID" value="PSF38088.1"/>
    <property type="molecule type" value="Genomic_DNA"/>
</dbReference>
<dbReference type="InterPro" id="IPR036637">
    <property type="entry name" value="Phosphohistidine_dom_sf"/>
</dbReference>
<evidence type="ECO:0000256" key="5">
    <source>
        <dbReference type="ARBA" id="ARBA00022989"/>
    </source>
</evidence>
<evidence type="ECO:0000259" key="12">
    <source>
        <dbReference type="Pfam" id="PF01326"/>
    </source>
</evidence>
<feature type="domain" description="Pyruvate phosphate dikinase AMP/ATP-binding" evidence="12">
    <location>
        <begin position="263"/>
        <end position="449"/>
    </location>
</feature>
<evidence type="ECO:0000259" key="11">
    <source>
        <dbReference type="Pfam" id="PF00391"/>
    </source>
</evidence>
<keyword evidence="4 10" id="KW-0812">Transmembrane</keyword>
<dbReference type="InterPro" id="IPR002192">
    <property type="entry name" value="PPDK_AMP/ATP-bd"/>
</dbReference>
<dbReference type="RefSeq" id="WP_106456053.1">
    <property type="nucleotide sequence ID" value="NZ_PXOH01000005.1"/>
</dbReference>
<keyword evidence="2" id="KW-0444">Lipid biosynthesis</keyword>
<dbReference type="Gene3D" id="3.30.1490.20">
    <property type="entry name" value="ATP-grasp fold, A domain"/>
    <property type="match status" value="1"/>
</dbReference>
<sequence>MSQVWGLLIILIICPLLGGLPLIDWITYGLSRKRLSKIGTRNISVSAAFYHGGQLAGIFAVVSEAAKGILTILLTRVFFPSGSVWELFALCALVLGRYWWGKGAGTTNVFWGVMVHDPIGGSLTLVLSLISFTLFRDRKSGKLVVLFLLALILTLRHANQPEYIIGAIALAALLAGIYQKIPDDLDLSQTNVNPESKKMFRFFRGEQAILSLNDSLKPQKVGQKAATLSHLKRLGYAIPDGWVLPAGDDIQSLISFLNPSITEPLAVRSSAIGEDSENASAAGQYISILNITNKEELESAILACQNSYNSPTAIRYRQDRQQKDTSMTVLIQKQIKGVFSGVAFSRDPVEQLNTNVVIEALPGDASLVVSGKVTPERYQIEVSDLKENNLDEIEVNILGEGDVPLHLIKQVAILSRQLEDLYQGKPQDIEWTYDGQTIWLLQSRAITNLHPIWTRKIAAEVIPGVIHPLTWSINQPLTCGVWGDIFQLVLGKRAQDLDFNQTATLHFQRAYFNASLLNTIFQRMGLPPESLEFLTRGAKLSKPSVFSTLINLPGLLRLAQREWQLEKDFEQDKQHYFIPTLQEIEIHNLTNLSSKKILNQIEQILLVLKKATYYSILTPLSFAIRQAILKVPFEDLDNSAAPEVASVRSLAALAEELGHLLPIQTIKADNFAALFAHLSEVSEGKNILNRFQKWLECYGYLGEVGTDIAVPRWSEEQRPVKELFFQFLFSSQPFFATKSSDDLSTSSWPTLWLQKRLNLKNQTTEIYSKLLSYLRWHFVALEENLMISGRLNQTGDIFFLKYDEIEKLTQVNHNFADLIQQRRQEFQQNKDLTQVPYVVYGKPNLTNKPFIYNISSRSKLQGIGASPGQKIGIIKIVKTLQNLPNIDAQTILVVPYTDSGWSAILSRAGGIIAEVGGRLSHGAIIAREYGIPAVMDVHHATEILKNDQLVRIDGQKGLIEILDR</sequence>
<dbReference type="PANTHER" id="PTHR43615:SF1">
    <property type="entry name" value="PPDK_N DOMAIN-CONTAINING PROTEIN"/>
    <property type="match status" value="1"/>
</dbReference>
<evidence type="ECO:0000256" key="7">
    <source>
        <dbReference type="ARBA" id="ARBA00023136"/>
    </source>
</evidence>
<evidence type="ECO:0000256" key="3">
    <source>
        <dbReference type="ARBA" id="ARBA00022679"/>
    </source>
</evidence>
<evidence type="ECO:0000256" key="2">
    <source>
        <dbReference type="ARBA" id="ARBA00022516"/>
    </source>
</evidence>
<evidence type="ECO:0000256" key="8">
    <source>
        <dbReference type="ARBA" id="ARBA00023209"/>
    </source>
</evidence>
<feature type="transmembrane region" description="Helical" evidence="10">
    <location>
        <begin position="42"/>
        <end position="62"/>
    </location>
</feature>
<dbReference type="Gene3D" id="3.30.470.20">
    <property type="entry name" value="ATP-grasp fold, B domain"/>
    <property type="match status" value="2"/>
</dbReference>
<feature type="domain" description="PEP-utilising enzyme mobile" evidence="11">
    <location>
        <begin position="887"/>
        <end position="957"/>
    </location>
</feature>
<reference evidence="13 14" key="1">
    <citation type="submission" date="2018-03" db="EMBL/GenBank/DDBJ databases">
        <title>The ancient ancestry and fast evolution of plastids.</title>
        <authorList>
            <person name="Moore K.R."/>
            <person name="Magnabosco C."/>
            <person name="Momper L."/>
            <person name="Gold D.A."/>
            <person name="Bosak T."/>
            <person name="Fournier G.P."/>
        </authorList>
    </citation>
    <scope>NUCLEOTIDE SEQUENCE [LARGE SCALE GENOMIC DNA]</scope>
    <source>
        <strain evidence="13 14">CCALA 016</strain>
    </source>
</reference>
<evidence type="ECO:0000313" key="14">
    <source>
        <dbReference type="Proteomes" id="UP000239001"/>
    </source>
</evidence>
<dbReference type="Pfam" id="PF01326">
    <property type="entry name" value="PPDK_N"/>
    <property type="match status" value="1"/>
</dbReference>
<dbReference type="GO" id="GO:0008654">
    <property type="term" value="P:phospholipid biosynthetic process"/>
    <property type="evidence" value="ECO:0007669"/>
    <property type="project" value="UniProtKB-KW"/>
</dbReference>
<feature type="transmembrane region" description="Helical" evidence="10">
    <location>
        <begin position="140"/>
        <end position="156"/>
    </location>
</feature>
<keyword evidence="5 10" id="KW-1133">Transmembrane helix</keyword>
<dbReference type="InterPro" id="IPR013815">
    <property type="entry name" value="ATP_grasp_subdomain_1"/>
</dbReference>
<dbReference type="Pfam" id="PF02660">
    <property type="entry name" value="G3P_acyltransf"/>
    <property type="match status" value="1"/>
</dbReference>
<feature type="transmembrane region" description="Helical" evidence="10">
    <location>
        <begin position="6"/>
        <end position="30"/>
    </location>
</feature>
<dbReference type="OrthoDB" id="9765468at2"/>
<dbReference type="GO" id="GO:0005524">
    <property type="term" value="F:ATP binding"/>
    <property type="evidence" value="ECO:0007669"/>
    <property type="project" value="InterPro"/>
</dbReference>
<organism evidence="13 14">
    <name type="scientific">Aphanothece hegewaldii CCALA 016</name>
    <dbReference type="NCBI Taxonomy" id="2107694"/>
    <lineage>
        <taxon>Bacteria</taxon>
        <taxon>Bacillati</taxon>
        <taxon>Cyanobacteriota</taxon>
        <taxon>Cyanophyceae</taxon>
        <taxon>Oscillatoriophycideae</taxon>
        <taxon>Chroococcales</taxon>
        <taxon>Aphanothecaceae</taxon>
        <taxon>Aphanothece</taxon>
    </lineage>
</organism>
<keyword evidence="7 10" id="KW-0472">Membrane</keyword>
<keyword evidence="13" id="KW-0670">Pyruvate</keyword>
<keyword evidence="14" id="KW-1185">Reference proteome</keyword>
<dbReference type="Pfam" id="PF00391">
    <property type="entry name" value="PEP-utilizers"/>
    <property type="match status" value="1"/>
</dbReference>
<evidence type="ECO:0000256" key="4">
    <source>
        <dbReference type="ARBA" id="ARBA00022692"/>
    </source>
</evidence>
<feature type="transmembrane region" description="Helical" evidence="10">
    <location>
        <begin position="109"/>
        <end position="134"/>
    </location>
</feature>
<protein>
    <submittedName>
        <fullName evidence="13">Pyruvate phosphate dikinase PEP/pyruvate-binding protein</fullName>
    </submittedName>
</protein>
<dbReference type="InterPro" id="IPR051549">
    <property type="entry name" value="PEP_Utilizing_Enz"/>
</dbReference>
<dbReference type="AlphaFoldDB" id="A0A2T1M077"/>
<reference evidence="13 14" key="2">
    <citation type="submission" date="2018-03" db="EMBL/GenBank/DDBJ databases">
        <authorList>
            <person name="Keele B.F."/>
        </authorList>
    </citation>
    <scope>NUCLEOTIDE SEQUENCE [LARGE SCALE GENOMIC DNA]</scope>
    <source>
        <strain evidence="13 14">CCALA 016</strain>
    </source>
</reference>
<keyword evidence="9" id="KW-1208">Phospholipid metabolism</keyword>
<keyword evidence="13" id="KW-0418">Kinase</keyword>
<feature type="transmembrane region" description="Helical" evidence="10">
    <location>
        <begin position="82"/>
        <end position="100"/>
    </location>
</feature>
<evidence type="ECO:0000256" key="1">
    <source>
        <dbReference type="ARBA" id="ARBA00022475"/>
    </source>
</evidence>
<name>A0A2T1M077_9CHRO</name>
<proteinExistence type="predicted"/>
<dbReference type="GO" id="GO:0043772">
    <property type="term" value="F:acyl-phosphate glycerol-3-phosphate acyltransferase activity"/>
    <property type="evidence" value="ECO:0007669"/>
    <property type="project" value="InterPro"/>
</dbReference>
<keyword evidence="8" id="KW-0594">Phospholipid biosynthesis</keyword>
<dbReference type="Gene3D" id="3.50.30.10">
    <property type="entry name" value="Phosphohistidine domain"/>
    <property type="match status" value="1"/>
</dbReference>